<comment type="similarity">
    <text evidence="1">Belongs to the bacterial ribosomal protein bL33 family.</text>
</comment>
<dbReference type="InterPro" id="IPR001705">
    <property type="entry name" value="Ribosomal_bL33"/>
</dbReference>
<dbReference type="GO" id="GO:0005840">
    <property type="term" value="C:ribosome"/>
    <property type="evidence" value="ECO:0007669"/>
    <property type="project" value="UniProtKB-KW"/>
</dbReference>
<dbReference type="STRING" id="4096.A0A1U7YC69"/>
<name>A0A1U7YC69_NICSY</name>
<dbReference type="InterPro" id="IPR038584">
    <property type="entry name" value="Ribosomal_bL33_sf"/>
</dbReference>
<dbReference type="GO" id="GO:1990904">
    <property type="term" value="C:ribonucleoprotein complex"/>
    <property type="evidence" value="ECO:0007669"/>
    <property type="project" value="UniProtKB-KW"/>
</dbReference>
<sequence length="42" mass="4944">MAAADLGGGNLIQRSDHTTKLEFRKFDHRMNRHVLFKEEKMN</sequence>
<dbReference type="Pfam" id="PF00471">
    <property type="entry name" value="Ribosomal_L33"/>
    <property type="match status" value="1"/>
</dbReference>
<dbReference type="RefSeq" id="XP_009796385.1">
    <property type="nucleotide sequence ID" value="XM_009798083.1"/>
</dbReference>
<dbReference type="NCBIfam" id="TIGR01023">
    <property type="entry name" value="rpmG_bact"/>
    <property type="match status" value="1"/>
</dbReference>
<gene>
    <name evidence="5" type="primary">LOC104242970</name>
</gene>
<accession>A0A1U7YC69</accession>
<reference evidence="4" key="1">
    <citation type="journal article" date="2013" name="Genome Biol.">
        <title>Reference genomes and transcriptomes of Nicotiana sylvestris and Nicotiana tomentosiformis.</title>
        <authorList>
            <person name="Sierro N."/>
            <person name="Battey J.N."/>
            <person name="Ouadi S."/>
            <person name="Bovet L."/>
            <person name="Goepfert S."/>
            <person name="Bakaher N."/>
            <person name="Peitsch M.C."/>
            <person name="Ivanov N.V."/>
        </authorList>
    </citation>
    <scope>NUCLEOTIDE SEQUENCE [LARGE SCALE GENOMIC DNA]</scope>
</reference>
<evidence type="ECO:0000313" key="4">
    <source>
        <dbReference type="Proteomes" id="UP000189701"/>
    </source>
</evidence>
<dbReference type="AlphaFoldDB" id="A0A1U7YC69"/>
<dbReference type="SUPFAM" id="SSF57829">
    <property type="entry name" value="Zn-binding ribosomal proteins"/>
    <property type="match status" value="1"/>
</dbReference>
<keyword evidence="3" id="KW-0687">Ribonucleoprotein</keyword>
<reference evidence="5" key="2">
    <citation type="submission" date="2025-08" db="UniProtKB">
        <authorList>
            <consortium name="RefSeq"/>
        </authorList>
    </citation>
    <scope>IDENTIFICATION</scope>
    <source>
        <tissue evidence="5">Leaf</tissue>
    </source>
</reference>
<dbReference type="GO" id="GO:0003735">
    <property type="term" value="F:structural constituent of ribosome"/>
    <property type="evidence" value="ECO:0007669"/>
    <property type="project" value="InterPro"/>
</dbReference>
<dbReference type="Gene3D" id="2.20.28.120">
    <property type="entry name" value="Ribosomal protein L33"/>
    <property type="match status" value="1"/>
</dbReference>
<dbReference type="InterPro" id="IPR011332">
    <property type="entry name" value="Ribosomal_zn-bd"/>
</dbReference>
<evidence type="ECO:0000256" key="1">
    <source>
        <dbReference type="ARBA" id="ARBA00007596"/>
    </source>
</evidence>
<evidence type="ECO:0000256" key="2">
    <source>
        <dbReference type="ARBA" id="ARBA00022980"/>
    </source>
</evidence>
<dbReference type="Proteomes" id="UP000189701">
    <property type="component" value="Unplaced"/>
</dbReference>
<organism evidence="4 5">
    <name type="scientific">Nicotiana sylvestris</name>
    <name type="common">Wood tobacco</name>
    <name type="synonym">South American tobacco</name>
    <dbReference type="NCBI Taxonomy" id="4096"/>
    <lineage>
        <taxon>Eukaryota</taxon>
        <taxon>Viridiplantae</taxon>
        <taxon>Streptophyta</taxon>
        <taxon>Embryophyta</taxon>
        <taxon>Tracheophyta</taxon>
        <taxon>Spermatophyta</taxon>
        <taxon>Magnoliopsida</taxon>
        <taxon>eudicotyledons</taxon>
        <taxon>Gunneridae</taxon>
        <taxon>Pentapetalae</taxon>
        <taxon>asterids</taxon>
        <taxon>lamiids</taxon>
        <taxon>Solanales</taxon>
        <taxon>Solanaceae</taxon>
        <taxon>Nicotianoideae</taxon>
        <taxon>Nicotianeae</taxon>
        <taxon>Nicotiana</taxon>
    </lineage>
</organism>
<keyword evidence="2" id="KW-0689">Ribosomal protein</keyword>
<dbReference type="GO" id="GO:0005737">
    <property type="term" value="C:cytoplasm"/>
    <property type="evidence" value="ECO:0007669"/>
    <property type="project" value="UniProtKB-ARBA"/>
</dbReference>
<protein>
    <submittedName>
        <fullName evidence="5">Uncharacterized protein LOC104242970</fullName>
    </submittedName>
</protein>
<proteinExistence type="inferred from homology"/>
<evidence type="ECO:0000313" key="5">
    <source>
        <dbReference type="RefSeq" id="XP_009796385.1"/>
    </source>
</evidence>
<evidence type="ECO:0000256" key="3">
    <source>
        <dbReference type="ARBA" id="ARBA00023274"/>
    </source>
</evidence>
<dbReference type="GO" id="GO:0006412">
    <property type="term" value="P:translation"/>
    <property type="evidence" value="ECO:0007669"/>
    <property type="project" value="InterPro"/>
</dbReference>
<keyword evidence="4" id="KW-1185">Reference proteome</keyword>